<dbReference type="PANTHER" id="PTHR30349">
    <property type="entry name" value="PHAGE INTEGRASE-RELATED"/>
    <property type="match status" value="1"/>
</dbReference>
<accession>C6B084</accession>
<keyword evidence="1" id="KW-0229">DNA integration</keyword>
<sequence>MAKVVGLADFDRHLTKRNGFYSYKRRVPAAIGNLDPRYPTVRVALGTREVGEARAKRDAHERADDLLWASLTEGGDQVAAEARYKSAVARAKALGYTYRHLPAILSEESGESILSRLRAVQDVKPASPQETAILGGVPRPQVSVWRALEIYIEEIVADEISGKSPAQRELWENTKRRAVTSFVEVCGELNIDEITREHARQFYNRWREKIAPNPKSGQHATHTPSSGNREVGNMRVLYQKYFEYMGVEDITNPFRNLSFSEKKVGQKKKKKRLPFTAEWIEKHILKPGALARLNDQARAISLVLAETGCRPSEVANLVESQIFLDHPVPHIAIESRLDPEDPREIKTDASVRVIPLVGVALEALKKFPKGFPRYRDKESSMSATLNKYFRENGLFPTEKHVIYSFRHGFEDRMTVAGLDTELRMMLMGHTNSRPEYGEGGTLEWKQAQLAKIALPFDLAIV</sequence>
<dbReference type="GO" id="GO:0003677">
    <property type="term" value="F:DNA binding"/>
    <property type="evidence" value="ECO:0007669"/>
    <property type="project" value="InterPro"/>
</dbReference>
<proteinExistence type="predicted"/>
<evidence type="ECO:0000256" key="2">
    <source>
        <dbReference type="ARBA" id="ARBA00023172"/>
    </source>
</evidence>
<dbReference type="OrthoDB" id="9784724at2"/>
<dbReference type="AlphaFoldDB" id="C6B084"/>
<evidence type="ECO:0000313" key="6">
    <source>
        <dbReference type="Proteomes" id="UP000002256"/>
    </source>
</evidence>
<dbReference type="GO" id="GO:0015074">
    <property type="term" value="P:DNA integration"/>
    <property type="evidence" value="ECO:0007669"/>
    <property type="project" value="UniProtKB-KW"/>
</dbReference>
<gene>
    <name evidence="5" type="ordered locus">Rleg_0192</name>
</gene>
<dbReference type="PROSITE" id="PS51898">
    <property type="entry name" value="TYR_RECOMBINASE"/>
    <property type="match status" value="1"/>
</dbReference>
<dbReference type="InterPro" id="IPR011010">
    <property type="entry name" value="DNA_brk_join_enz"/>
</dbReference>
<dbReference type="Proteomes" id="UP000002256">
    <property type="component" value="Chromosome"/>
</dbReference>
<dbReference type="KEGG" id="rlg:Rleg_0192"/>
<feature type="domain" description="Tyr recombinase" evidence="4">
    <location>
        <begin position="270"/>
        <end position="449"/>
    </location>
</feature>
<dbReference type="SUPFAM" id="SSF56349">
    <property type="entry name" value="DNA breaking-rejoining enzymes"/>
    <property type="match status" value="1"/>
</dbReference>
<evidence type="ECO:0000259" key="4">
    <source>
        <dbReference type="PROSITE" id="PS51898"/>
    </source>
</evidence>
<keyword evidence="2" id="KW-0233">DNA recombination</keyword>
<dbReference type="Gene3D" id="1.10.443.10">
    <property type="entry name" value="Intergrase catalytic core"/>
    <property type="match status" value="1"/>
</dbReference>
<evidence type="ECO:0000256" key="3">
    <source>
        <dbReference type="SAM" id="MobiDB-lite"/>
    </source>
</evidence>
<dbReference type="InterPro" id="IPR013762">
    <property type="entry name" value="Integrase-like_cat_sf"/>
</dbReference>
<evidence type="ECO:0000256" key="1">
    <source>
        <dbReference type="ARBA" id="ARBA00022908"/>
    </source>
</evidence>
<evidence type="ECO:0000313" key="5">
    <source>
        <dbReference type="EMBL" id="ACS54503.1"/>
    </source>
</evidence>
<feature type="compositionally biased region" description="Polar residues" evidence="3">
    <location>
        <begin position="215"/>
        <end position="228"/>
    </location>
</feature>
<protein>
    <submittedName>
        <fullName evidence="5">Integrase family protein</fullName>
    </submittedName>
</protein>
<organism evidence="5 6">
    <name type="scientific">Rhizobium leguminosarum bv. trifolii (strain WSM1325)</name>
    <dbReference type="NCBI Taxonomy" id="395491"/>
    <lineage>
        <taxon>Bacteria</taxon>
        <taxon>Pseudomonadati</taxon>
        <taxon>Pseudomonadota</taxon>
        <taxon>Alphaproteobacteria</taxon>
        <taxon>Hyphomicrobiales</taxon>
        <taxon>Rhizobiaceae</taxon>
        <taxon>Rhizobium/Agrobacterium group</taxon>
        <taxon>Rhizobium</taxon>
    </lineage>
</organism>
<feature type="region of interest" description="Disordered" evidence="3">
    <location>
        <begin position="210"/>
        <end position="230"/>
    </location>
</feature>
<name>C6B084_RHILS</name>
<dbReference type="HOGENOM" id="CLU_051657_0_0_5"/>
<dbReference type="InterPro" id="IPR002104">
    <property type="entry name" value="Integrase_catalytic"/>
</dbReference>
<dbReference type="GO" id="GO:0006310">
    <property type="term" value="P:DNA recombination"/>
    <property type="evidence" value="ECO:0007669"/>
    <property type="project" value="UniProtKB-KW"/>
</dbReference>
<dbReference type="EMBL" id="CP001622">
    <property type="protein sequence ID" value="ACS54503.1"/>
    <property type="molecule type" value="Genomic_DNA"/>
</dbReference>
<dbReference type="InterPro" id="IPR050090">
    <property type="entry name" value="Tyrosine_recombinase_XerCD"/>
</dbReference>
<reference evidence="5 6" key="1">
    <citation type="journal article" date="2010" name="Stand. Genomic Sci.">
        <title>Complete genome sequence of Rhizobium leguminosarum bv. trifolii strain WSM1325, an effective microsymbiont of annual Mediterranean clovers.</title>
        <authorList>
            <person name="Reeve W."/>
            <person name="O'Hara G."/>
            <person name="Chain P."/>
            <person name="Ardley J."/>
            <person name="Brau L."/>
            <person name="Nandesena K."/>
            <person name="Tiwari R."/>
            <person name="Copeland A."/>
            <person name="Nolan M."/>
            <person name="Han C."/>
            <person name="Brettin T."/>
            <person name="Land M."/>
            <person name="Ovchinikova G."/>
            <person name="Ivanova N."/>
            <person name="Mavromatis K."/>
            <person name="Markowitz V."/>
            <person name="Kyrpides N."/>
            <person name="Melino V."/>
            <person name="Denton M."/>
            <person name="Yates R."/>
            <person name="Howieson J."/>
        </authorList>
    </citation>
    <scope>NUCLEOTIDE SEQUENCE [LARGE SCALE GENOMIC DNA]</scope>
    <source>
        <strain evidence="5 6">WSM1325</strain>
    </source>
</reference>